<reference evidence="4 5" key="1">
    <citation type="submission" date="2014-12" db="EMBL/GenBank/DDBJ databases">
        <title>Genome assembly of Enhygromyxa salina DSM 15201.</title>
        <authorList>
            <person name="Sharma G."/>
            <person name="Subramanian S."/>
        </authorList>
    </citation>
    <scope>NUCLEOTIDE SEQUENCE [LARGE SCALE GENOMIC DNA]</scope>
    <source>
        <strain evidence="4 5">DSM 15201</strain>
    </source>
</reference>
<organism evidence="4 5">
    <name type="scientific">Enhygromyxa salina</name>
    <dbReference type="NCBI Taxonomy" id="215803"/>
    <lineage>
        <taxon>Bacteria</taxon>
        <taxon>Pseudomonadati</taxon>
        <taxon>Myxococcota</taxon>
        <taxon>Polyangia</taxon>
        <taxon>Nannocystales</taxon>
        <taxon>Nannocystaceae</taxon>
        <taxon>Enhygromyxa</taxon>
    </lineage>
</organism>
<evidence type="ECO:0000256" key="1">
    <source>
        <dbReference type="SAM" id="MobiDB-lite"/>
    </source>
</evidence>
<sequence length="217" mass="23577">MSDSEQADTTSPEPKPEPAAKPNVVRRLYDWVLSWADSPYGVAALFLLAVAESSFFPIPPDVLLIALALSAPTRAFRFAAWCTAGSVIGGILGYYIGWGLWATVEPMLIPRVFSAAKFEQVTGLYNQYGVPVVFAAGFTPIPYKVFTVAAGVAKINLPAFIATSIVGRGARFFLVAAVIRRFGDQARDLIDRYFNLVTIAFTILLVGSFILLKVVLH</sequence>
<protein>
    <submittedName>
        <fullName evidence="4">Lipoprotein B</fullName>
    </submittedName>
</protein>
<evidence type="ECO:0000259" key="3">
    <source>
        <dbReference type="Pfam" id="PF09335"/>
    </source>
</evidence>
<dbReference type="Proteomes" id="UP000031599">
    <property type="component" value="Unassembled WGS sequence"/>
</dbReference>
<dbReference type="InterPro" id="IPR032816">
    <property type="entry name" value="VTT_dom"/>
</dbReference>
<comment type="caution">
    <text evidence="4">The sequence shown here is derived from an EMBL/GenBank/DDBJ whole genome shotgun (WGS) entry which is preliminary data.</text>
</comment>
<proteinExistence type="predicted"/>
<dbReference type="InterPro" id="IPR051311">
    <property type="entry name" value="DedA_domain"/>
</dbReference>
<dbReference type="PANTHER" id="PTHR42709">
    <property type="entry name" value="ALKALINE PHOSPHATASE LIKE PROTEIN"/>
    <property type="match status" value="1"/>
</dbReference>
<feature type="domain" description="VTT" evidence="3">
    <location>
        <begin position="58"/>
        <end position="179"/>
    </location>
</feature>
<dbReference type="Pfam" id="PF09335">
    <property type="entry name" value="VTT_dom"/>
    <property type="match status" value="1"/>
</dbReference>
<name>A0A0C1ZBG3_9BACT</name>
<keyword evidence="2" id="KW-0812">Transmembrane</keyword>
<dbReference type="RefSeq" id="WP_146660135.1">
    <property type="nucleotide sequence ID" value="NZ_JMCC02000061.1"/>
</dbReference>
<dbReference type="GO" id="GO:0005886">
    <property type="term" value="C:plasma membrane"/>
    <property type="evidence" value="ECO:0007669"/>
    <property type="project" value="TreeGrafter"/>
</dbReference>
<keyword evidence="2" id="KW-1133">Transmembrane helix</keyword>
<evidence type="ECO:0000256" key="2">
    <source>
        <dbReference type="SAM" id="Phobius"/>
    </source>
</evidence>
<feature type="transmembrane region" description="Helical" evidence="2">
    <location>
        <begin position="40"/>
        <end position="66"/>
    </location>
</feature>
<dbReference type="PANTHER" id="PTHR42709:SF11">
    <property type="entry name" value="DEDA FAMILY PROTEIN"/>
    <property type="match status" value="1"/>
</dbReference>
<feature type="compositionally biased region" description="Polar residues" evidence="1">
    <location>
        <begin position="1"/>
        <end position="11"/>
    </location>
</feature>
<gene>
    <name evidence="4" type="ORF">DB30_06081</name>
</gene>
<keyword evidence="2" id="KW-0472">Membrane</keyword>
<feature type="transmembrane region" description="Helical" evidence="2">
    <location>
        <begin position="78"/>
        <end position="101"/>
    </location>
</feature>
<accession>A0A0C1ZBG3</accession>
<evidence type="ECO:0000313" key="5">
    <source>
        <dbReference type="Proteomes" id="UP000031599"/>
    </source>
</evidence>
<dbReference type="AlphaFoldDB" id="A0A0C1ZBG3"/>
<feature type="transmembrane region" description="Helical" evidence="2">
    <location>
        <begin position="194"/>
        <end position="216"/>
    </location>
</feature>
<keyword evidence="4" id="KW-0449">Lipoprotein</keyword>
<evidence type="ECO:0000313" key="4">
    <source>
        <dbReference type="EMBL" id="KIG15049.1"/>
    </source>
</evidence>
<dbReference type="EMBL" id="JMCC02000061">
    <property type="protein sequence ID" value="KIG15049.1"/>
    <property type="molecule type" value="Genomic_DNA"/>
</dbReference>
<feature type="transmembrane region" description="Helical" evidence="2">
    <location>
        <begin position="159"/>
        <end position="182"/>
    </location>
</feature>
<feature type="region of interest" description="Disordered" evidence="1">
    <location>
        <begin position="1"/>
        <end position="20"/>
    </location>
</feature>